<accession>A0ABP6XH34</accession>
<reference evidence="6" key="1">
    <citation type="journal article" date="2019" name="Int. J. Syst. Evol. Microbiol.">
        <title>The Global Catalogue of Microorganisms (GCM) 10K type strain sequencing project: providing services to taxonomists for standard genome sequencing and annotation.</title>
        <authorList>
            <consortium name="The Broad Institute Genomics Platform"/>
            <consortium name="The Broad Institute Genome Sequencing Center for Infectious Disease"/>
            <person name="Wu L."/>
            <person name="Ma J."/>
        </authorList>
    </citation>
    <scope>NUCLEOTIDE SEQUENCE [LARGE SCALE GENOMIC DNA]</scope>
    <source>
        <strain evidence="6">JCM 16540</strain>
    </source>
</reference>
<dbReference type="InterPro" id="IPR006530">
    <property type="entry name" value="YD"/>
</dbReference>
<comment type="caution">
    <text evidence="5">The sequence shown here is derived from an EMBL/GenBank/DDBJ whole genome shotgun (WGS) entry which is preliminary data.</text>
</comment>
<feature type="region of interest" description="Disordered" evidence="2">
    <location>
        <begin position="86"/>
        <end position="167"/>
    </location>
</feature>
<dbReference type="InterPro" id="IPR022385">
    <property type="entry name" value="Rhs_assc_core"/>
</dbReference>
<evidence type="ECO:0000313" key="5">
    <source>
        <dbReference type="EMBL" id="GAA3565163.1"/>
    </source>
</evidence>
<feature type="domain" description="DUF6531" evidence="3">
    <location>
        <begin position="289"/>
        <end position="364"/>
    </location>
</feature>
<evidence type="ECO:0008006" key="7">
    <source>
        <dbReference type="Google" id="ProtNLM"/>
    </source>
</evidence>
<organism evidence="5 6">
    <name type="scientific">Microlunatus spumicola</name>
    <dbReference type="NCBI Taxonomy" id="81499"/>
    <lineage>
        <taxon>Bacteria</taxon>
        <taxon>Bacillati</taxon>
        <taxon>Actinomycetota</taxon>
        <taxon>Actinomycetes</taxon>
        <taxon>Propionibacteriales</taxon>
        <taxon>Propionibacteriaceae</taxon>
        <taxon>Microlunatus</taxon>
    </lineage>
</organism>
<keyword evidence="1" id="KW-0677">Repeat</keyword>
<proteinExistence type="predicted"/>
<dbReference type="InterPro" id="IPR050708">
    <property type="entry name" value="T6SS_VgrG/RHS"/>
</dbReference>
<evidence type="ECO:0000256" key="1">
    <source>
        <dbReference type="ARBA" id="ARBA00022737"/>
    </source>
</evidence>
<protein>
    <recommendedName>
        <fullName evidence="7">RHS repeat-associated core domain-containing protein</fullName>
    </recommendedName>
</protein>
<evidence type="ECO:0000259" key="4">
    <source>
        <dbReference type="Pfam" id="PF25023"/>
    </source>
</evidence>
<dbReference type="PANTHER" id="PTHR32305:SF15">
    <property type="entry name" value="PROTEIN RHSA-RELATED"/>
    <property type="match status" value="1"/>
</dbReference>
<name>A0ABP6XH34_9ACTN</name>
<dbReference type="EMBL" id="BAAAYR010000002">
    <property type="protein sequence ID" value="GAA3565163.1"/>
    <property type="molecule type" value="Genomic_DNA"/>
</dbReference>
<evidence type="ECO:0000313" key="6">
    <source>
        <dbReference type="Proteomes" id="UP001500767"/>
    </source>
</evidence>
<dbReference type="InterPro" id="IPR045351">
    <property type="entry name" value="DUF6531"/>
</dbReference>
<dbReference type="NCBIfam" id="TIGR01643">
    <property type="entry name" value="YD_repeat_2x"/>
    <property type="match status" value="13"/>
</dbReference>
<dbReference type="RefSeq" id="WP_204910706.1">
    <property type="nucleotide sequence ID" value="NZ_BAAAYR010000002.1"/>
</dbReference>
<feature type="domain" description="Teneurin-like YD-shell" evidence="4">
    <location>
        <begin position="516"/>
        <end position="659"/>
    </location>
</feature>
<dbReference type="InterPro" id="IPR031325">
    <property type="entry name" value="RHS_repeat"/>
</dbReference>
<dbReference type="Pfam" id="PF05593">
    <property type="entry name" value="RHS_repeat"/>
    <property type="match status" value="11"/>
</dbReference>
<dbReference type="Gene3D" id="2.180.10.10">
    <property type="entry name" value="RHS repeat-associated core"/>
    <property type="match status" value="5"/>
</dbReference>
<gene>
    <name evidence="5" type="ORF">GCM10022197_21130</name>
</gene>
<dbReference type="Pfam" id="PF25023">
    <property type="entry name" value="TEN_YD-shell"/>
    <property type="match status" value="1"/>
</dbReference>
<keyword evidence="6" id="KW-1185">Reference proteome</keyword>
<dbReference type="InterPro" id="IPR056823">
    <property type="entry name" value="TEN-like_YD-shell"/>
</dbReference>
<dbReference type="SUPFAM" id="SSF69304">
    <property type="entry name" value="Tricorn protease N-terminal domain"/>
    <property type="match status" value="1"/>
</dbReference>
<dbReference type="NCBIfam" id="TIGR03696">
    <property type="entry name" value="Rhs_assc_core"/>
    <property type="match status" value="1"/>
</dbReference>
<sequence length="1847" mass="193293">MADLGAIEEDVPFDVGTADALITACRTAASTITSQTGQRSSLVTTALTDFRGHFSELFSTNADTAAGDAVELANRLREVATGAERLKEEARKEQQRREKARAWKKEHDDRNALEQFGDWLSGGDDPPVGPPAEPVSVAVSPAVNRSRQTPAPGGASGGGGGTSSARPSQLRAFATGSTGANDALRSRPAVLRADYADFQARCRWGTLSAAGVFSGFDAWLAANDEDVAWATTVADAFTAAGGEGEVSTLSDSAVAAALHAAGVNVTRSDLVIEPVQAQGHPPTTGYADDPVNTATGNFVETETDLVFPGAAGSLVLARTYNSFRAADGPAGAWGPGWASVCEAGLVLEPDRARLVLTDGRQVFFPRLGDGWDRAVGENLWLDRDRDPASGTGTGDLLVTGNEGSWWRLGAGGALLAFGHGPRDARSFVEVGRDAAGRVVRLTHARGPWVELERADDLEKEDGDGRVVAARTSDGREVGYAYDADGRLVAVTGPNGTRTYRWGEDGLVAAVVDADGVVEVENVYDERGRVVRQRSPFGRVSRFAYLPGRVTVVSDEDGARSNTWVHDERGRLVGVVDADDQRQSTSYDRWGNPVLLTERDGATTVHEHDARGRRIRTVTPSGADLTYGYDALDRVTTVVAEQGGVTAYTYAGDQRNPSTIVDPEGGLTRLTWADGVLTEVVDPTGVVVRYAYDARGDLVATTNADGATARLERDGLGRVVAAVTPSGHRATFTYDPVSGLLAERCDPDGATWRYEHTAAGRLAATTDPYGARTTLEHGRHGEEVATVDALGRAVTRTLDDLGNLAAVTLPDGSTWRFTHDALSRLVASTDPTGATWTQEHDRSGRAVASVDPTGVRVGVDLDQADGKVEVADAGGATVSGFDPLGRLTSAGRPDGSAVVYTYDRCGRPVEGLDPEGGLTLFRRDAAGRVVETVTPSGASTRYAHDACGRLTSVTDPLGGVTTIAYDVDSRPVAQTLPTGEVVRTAYDPTGRVVSHDEPGLGTLTWTYDLLGRVVESRDPRAGQRRFRYDPAGQLVEAVDGNGGVTRFGYDLLGRAVTTTTPTGAVTHRTFDALHRCTSETDPLGRTTRAGYDAAGRLAWQESPDGRRTTWTYDAAGRPASMAVDGRTVTALTRDLRRRTVRVADDTGPRRVEHELAWDGRGDLVRRSRDGRTVAWTYDAEGRRTSMTTPDGQVTAYGWDAAGRLATVDHTTLGRAAFDRDAAGRLVSAVAGGLVQSWEYRDAFVVAHTVTDADGARRTEIGRDADGRVRRVVRPAADGTDVVTTYEHDGACQLVEARTRTADGTSTQRWAYDADGRLVGETTSGAAGTSAVEHVHDAAGQLLASVTSDGRRTTHAYDGVGRRTRSVGDDGSARELVWNPTGYLAGVVHHDGTRSRRTAVHADALGELASVDGTEVFWDTAAFAGAPVLVGDTDVLTAGPLTGIGRTWTAPGWRSARSVGADPWATAGATDVGPATVGTSGELGVDGLEWMGARVYDPTARGFLSVDPLDPVTGTGWAGNPYAFAGNDPLHALDPAGLRPVTDAELAVYRDSNGVAGTYRAVSSAVSTAMDATGSWLKDNWEYVAGGAMVIGGVVLVATGVGGPAGAMLISAGADTIIQKATTGEVNWGEVGVSFAAGAFGGGALAARLGATGVRGAVVAGMASGGVGGAATGAYQYASGPGPHDAAGFLGATARGGATGLAFGGVGGAAGHGIASAAGRTLDDVHPAPAPSPHPAPVRLPQDLNVNPQAPPALPLNRPVGGSATQNAFVQQRIGQLQAQGASDFRVNQQQVDINGTRVGINRPDLQYTHGGTRVYEEFDVPSSNRGPIHEQRILANDPGSTVHLHTVP</sequence>
<feature type="compositionally biased region" description="Basic and acidic residues" evidence="2">
    <location>
        <begin position="86"/>
        <end position="112"/>
    </location>
</feature>
<dbReference type="Proteomes" id="UP001500767">
    <property type="component" value="Unassembled WGS sequence"/>
</dbReference>
<feature type="compositionally biased region" description="Low complexity" evidence="2">
    <location>
        <begin position="134"/>
        <end position="153"/>
    </location>
</feature>
<evidence type="ECO:0000259" key="3">
    <source>
        <dbReference type="Pfam" id="PF20148"/>
    </source>
</evidence>
<dbReference type="PANTHER" id="PTHR32305">
    <property type="match status" value="1"/>
</dbReference>
<evidence type="ECO:0000256" key="2">
    <source>
        <dbReference type="SAM" id="MobiDB-lite"/>
    </source>
</evidence>
<dbReference type="Pfam" id="PF20148">
    <property type="entry name" value="DUF6531"/>
    <property type="match status" value="1"/>
</dbReference>